<protein>
    <submittedName>
        <fullName evidence="1">Uncharacterized protein</fullName>
    </submittedName>
</protein>
<comment type="caution">
    <text evidence="1">The sequence shown here is derived from an EMBL/GenBank/DDBJ whole genome shotgun (WGS) entry which is preliminary data.</text>
</comment>
<dbReference type="EMBL" id="SMBH01000019">
    <property type="protein sequence ID" value="TCU11066.1"/>
    <property type="molecule type" value="Genomic_DNA"/>
</dbReference>
<sequence length="190" mass="21495">MPLPNYRDTFLQCLETLKGLTGRSEDYARFRWQAIYLTRGRFSYFFRGASDGQTAGFSGQQIDLTNGEITIIPARSAGLYGATFGLNEAITAYGGPAKSVIDVAHAFNEASEMSYQPEFFYVRMDLLHSANDSRMGRADNPRLRENTNLIFVGLDQTTADLLEESDIARWVAQEKPMASTDWYAERFYYS</sequence>
<name>A0A4R3Q2D7_RHISU</name>
<evidence type="ECO:0000313" key="2">
    <source>
        <dbReference type="Proteomes" id="UP000294576"/>
    </source>
</evidence>
<proteinExistence type="predicted"/>
<dbReference type="RefSeq" id="WP_132567707.1">
    <property type="nucleotide sequence ID" value="NZ_SMBH01000019.1"/>
</dbReference>
<dbReference type="AlphaFoldDB" id="A0A4R3Q2D7"/>
<evidence type="ECO:0000313" key="1">
    <source>
        <dbReference type="EMBL" id="TCU11066.1"/>
    </source>
</evidence>
<accession>A0A4R3Q2D7</accession>
<gene>
    <name evidence="1" type="ORF">EV132_11962</name>
</gene>
<organism evidence="1 2">
    <name type="scientific">Rhizobium sullae</name>
    <name type="common">Rhizobium hedysari</name>
    <dbReference type="NCBI Taxonomy" id="50338"/>
    <lineage>
        <taxon>Bacteria</taxon>
        <taxon>Pseudomonadati</taxon>
        <taxon>Pseudomonadota</taxon>
        <taxon>Alphaproteobacteria</taxon>
        <taxon>Hyphomicrobiales</taxon>
        <taxon>Rhizobiaceae</taxon>
        <taxon>Rhizobium/Agrobacterium group</taxon>
        <taxon>Rhizobium</taxon>
    </lineage>
</organism>
<dbReference type="Proteomes" id="UP000294576">
    <property type="component" value="Unassembled WGS sequence"/>
</dbReference>
<reference evidence="1 2" key="1">
    <citation type="submission" date="2019-03" db="EMBL/GenBank/DDBJ databases">
        <title>Genomic Encyclopedia of Type Strains, Phase IV (KMG-V): Genome sequencing to study the core and pangenomes of soil and plant-associated prokaryotes.</title>
        <authorList>
            <person name="Whitman W."/>
        </authorList>
    </citation>
    <scope>NUCLEOTIDE SEQUENCE [LARGE SCALE GENOMIC DNA]</scope>
    <source>
        <strain evidence="1 2">Hc14</strain>
    </source>
</reference>